<evidence type="ECO:0000313" key="1">
    <source>
        <dbReference type="Ensembl" id="ENSMPUP00000000965.1"/>
    </source>
</evidence>
<name>M3XPG5_MUSPF</name>
<dbReference type="AlphaFoldDB" id="M3XPG5"/>
<proteinExistence type="predicted"/>
<protein>
    <submittedName>
        <fullName evidence="1">Uncharacterized protein</fullName>
    </submittedName>
</protein>
<organism evidence="1">
    <name type="scientific">Mustela putorius furo</name>
    <name type="common">European domestic ferret</name>
    <name type="synonym">Mustela furo</name>
    <dbReference type="NCBI Taxonomy" id="9669"/>
    <lineage>
        <taxon>Eukaryota</taxon>
        <taxon>Metazoa</taxon>
        <taxon>Chordata</taxon>
        <taxon>Craniata</taxon>
        <taxon>Vertebrata</taxon>
        <taxon>Euteleostomi</taxon>
        <taxon>Mammalia</taxon>
        <taxon>Eutheria</taxon>
        <taxon>Laurasiatheria</taxon>
        <taxon>Carnivora</taxon>
        <taxon>Caniformia</taxon>
        <taxon>Musteloidea</taxon>
        <taxon>Mustelidae</taxon>
        <taxon>Mustelinae</taxon>
        <taxon>Mustela</taxon>
    </lineage>
</organism>
<sequence>FPFQITQSLAPIILNIIYFLDQPSTSNQSSTAVLFSAPHSPPTPGRVLTLLSTDILRQTRTHQECPHYHIQAARDHTIALPPPQQRPPCTVAPYFWADGCIRLYNRDNRYMPTLPSSVLTTVSRLK</sequence>
<dbReference type="EMBL" id="AEYP01085703">
    <property type="status" value="NOT_ANNOTATED_CDS"/>
    <property type="molecule type" value="Genomic_DNA"/>
</dbReference>
<dbReference type="Ensembl" id="ENSMPUT00000000984.1">
    <property type="protein sequence ID" value="ENSMPUP00000000965.1"/>
    <property type="gene ID" value="ENSMPUG00000000971.1"/>
</dbReference>
<accession>M3XPG5</accession>
<reference evidence="1" key="1">
    <citation type="submission" date="2024-06" db="UniProtKB">
        <authorList>
            <consortium name="Ensembl"/>
        </authorList>
    </citation>
    <scope>IDENTIFICATION</scope>
</reference>
<dbReference type="HOGENOM" id="CLU_1986665_0_0_1"/>
<dbReference type="InParanoid" id="M3XPG5"/>